<keyword evidence="3" id="KW-0804">Transcription</keyword>
<keyword evidence="1" id="KW-0805">Transcription regulation</keyword>
<accession>A0A1G7CR64</accession>
<name>A0A1G7CR64_9PROT</name>
<evidence type="ECO:0000259" key="5">
    <source>
        <dbReference type="PROSITE" id="PS50977"/>
    </source>
</evidence>
<feature type="domain" description="HTH tetR-type" evidence="5">
    <location>
        <begin position="22"/>
        <end position="82"/>
    </location>
</feature>
<dbReference type="GO" id="GO:0000976">
    <property type="term" value="F:transcription cis-regulatory region binding"/>
    <property type="evidence" value="ECO:0007669"/>
    <property type="project" value="TreeGrafter"/>
</dbReference>
<dbReference type="EMBL" id="FNAK01000006">
    <property type="protein sequence ID" value="SDE41779.1"/>
    <property type="molecule type" value="Genomic_DNA"/>
</dbReference>
<dbReference type="Proteomes" id="UP000183685">
    <property type="component" value="Unassembled WGS sequence"/>
</dbReference>
<dbReference type="InterPro" id="IPR001647">
    <property type="entry name" value="HTH_TetR"/>
</dbReference>
<dbReference type="InterPro" id="IPR050109">
    <property type="entry name" value="HTH-type_TetR-like_transc_reg"/>
</dbReference>
<protein>
    <submittedName>
        <fullName evidence="6">Transcriptional regulator, TetR family</fullName>
    </submittedName>
</protein>
<dbReference type="SUPFAM" id="SSF46689">
    <property type="entry name" value="Homeodomain-like"/>
    <property type="match status" value="1"/>
</dbReference>
<reference evidence="6 7" key="1">
    <citation type="submission" date="2016-10" db="EMBL/GenBank/DDBJ databases">
        <authorList>
            <person name="de Groot N.N."/>
        </authorList>
    </citation>
    <scope>NUCLEOTIDE SEQUENCE [LARGE SCALE GENOMIC DNA]</scope>
    <source>
        <strain evidence="6 7">CGMCC 1.9109</strain>
    </source>
</reference>
<evidence type="ECO:0000313" key="7">
    <source>
        <dbReference type="Proteomes" id="UP000183685"/>
    </source>
</evidence>
<dbReference type="OrthoDB" id="9808189at2"/>
<evidence type="ECO:0000256" key="2">
    <source>
        <dbReference type="ARBA" id="ARBA00023125"/>
    </source>
</evidence>
<dbReference type="PROSITE" id="PS50977">
    <property type="entry name" value="HTH_TETR_2"/>
    <property type="match status" value="1"/>
</dbReference>
<keyword evidence="2 4" id="KW-0238">DNA-binding</keyword>
<sequence>MSTLSLETLDFVINEPRQARGRQTYDRLLMAAQEILVEGGYDALNSNAIVERAGLTPPAFYRYFPNKLSVLMVLAIRLMEAQNDIFVQRQGVLVENRDQLVQSTLEILTQTIDVTQNFLAGRELLLLMRALPELQKIRCHSRDVMAAFLQAELYPVENEADRHHALTRAALAIELGYATMELLFDTGLRDRDEVLARAAHAIVAIFDDTLPEGMAVS</sequence>
<evidence type="ECO:0000313" key="6">
    <source>
        <dbReference type="EMBL" id="SDE41779.1"/>
    </source>
</evidence>
<keyword evidence="7" id="KW-1185">Reference proteome</keyword>
<evidence type="ECO:0000256" key="1">
    <source>
        <dbReference type="ARBA" id="ARBA00023015"/>
    </source>
</evidence>
<dbReference type="Gene3D" id="1.10.357.10">
    <property type="entry name" value="Tetracycline Repressor, domain 2"/>
    <property type="match status" value="1"/>
</dbReference>
<dbReference type="PANTHER" id="PTHR30055">
    <property type="entry name" value="HTH-TYPE TRANSCRIPTIONAL REGULATOR RUTR"/>
    <property type="match status" value="1"/>
</dbReference>
<dbReference type="RefSeq" id="WP_068306585.1">
    <property type="nucleotide sequence ID" value="NZ_DAIOMO010000001.1"/>
</dbReference>
<dbReference type="GO" id="GO:0003700">
    <property type="term" value="F:DNA-binding transcription factor activity"/>
    <property type="evidence" value="ECO:0007669"/>
    <property type="project" value="TreeGrafter"/>
</dbReference>
<dbReference type="PRINTS" id="PR00455">
    <property type="entry name" value="HTHTETR"/>
</dbReference>
<evidence type="ECO:0000256" key="4">
    <source>
        <dbReference type="PROSITE-ProRule" id="PRU00335"/>
    </source>
</evidence>
<organism evidence="6 7">
    <name type="scientific">Kordiimonas lacus</name>
    <dbReference type="NCBI Taxonomy" id="637679"/>
    <lineage>
        <taxon>Bacteria</taxon>
        <taxon>Pseudomonadati</taxon>
        <taxon>Pseudomonadota</taxon>
        <taxon>Alphaproteobacteria</taxon>
        <taxon>Kordiimonadales</taxon>
        <taxon>Kordiimonadaceae</taxon>
        <taxon>Kordiimonas</taxon>
    </lineage>
</organism>
<feature type="DNA-binding region" description="H-T-H motif" evidence="4">
    <location>
        <begin position="45"/>
        <end position="64"/>
    </location>
</feature>
<dbReference type="InterPro" id="IPR009057">
    <property type="entry name" value="Homeodomain-like_sf"/>
</dbReference>
<dbReference type="AlphaFoldDB" id="A0A1G7CR64"/>
<dbReference type="PANTHER" id="PTHR30055:SF234">
    <property type="entry name" value="HTH-TYPE TRANSCRIPTIONAL REGULATOR BETI"/>
    <property type="match status" value="1"/>
</dbReference>
<proteinExistence type="predicted"/>
<dbReference type="STRING" id="637679.GCA_001550055_03014"/>
<evidence type="ECO:0000256" key="3">
    <source>
        <dbReference type="ARBA" id="ARBA00023163"/>
    </source>
</evidence>
<gene>
    <name evidence="6" type="ORF">SAMN04488071_2907</name>
</gene>
<dbReference type="Pfam" id="PF00440">
    <property type="entry name" value="TetR_N"/>
    <property type="match status" value="1"/>
</dbReference>